<gene>
    <name evidence="2" type="ORF">SNE40_018315</name>
</gene>
<keyword evidence="3" id="KW-1185">Reference proteome</keyword>
<evidence type="ECO:0000313" key="3">
    <source>
        <dbReference type="Proteomes" id="UP001347796"/>
    </source>
</evidence>
<reference evidence="2 3" key="1">
    <citation type="submission" date="2024-01" db="EMBL/GenBank/DDBJ databases">
        <title>The genome of the rayed Mediterranean limpet Patella caerulea (Linnaeus, 1758).</title>
        <authorList>
            <person name="Anh-Thu Weber A."/>
            <person name="Halstead-Nussloch G."/>
        </authorList>
    </citation>
    <scope>NUCLEOTIDE SEQUENCE [LARGE SCALE GENOMIC DNA]</scope>
    <source>
        <strain evidence="2">AATW-2023a</strain>
        <tissue evidence="2">Whole specimen</tissue>
    </source>
</reference>
<dbReference type="AlphaFoldDB" id="A0AAN8J826"/>
<feature type="compositionally biased region" description="Basic and acidic residues" evidence="1">
    <location>
        <begin position="113"/>
        <end position="188"/>
    </location>
</feature>
<feature type="region of interest" description="Disordered" evidence="1">
    <location>
        <begin position="225"/>
        <end position="251"/>
    </location>
</feature>
<accession>A0AAN8J826</accession>
<dbReference type="EMBL" id="JAZGQO010000013">
    <property type="protein sequence ID" value="KAK6171892.1"/>
    <property type="molecule type" value="Genomic_DNA"/>
</dbReference>
<sequence>MSARLHLIGIDAHGVERMQQDDLEISAIKSWVENGENPKWEDVSPQSPFVKRATPRNLSEFWCPYCPDASFTTRSRLERHSQGFGHRLLVLEMEKLRREERESGGAVLKDKKKSSDSKDKKGKEGSKDEKKKDGRNDEKKRDGSKDVKKAGDRRDERKRDDRRKDDDAEKREKDKRDETEGTVEKNSVEESGAVGGLTCTINLRRIMSELGEEPKLDFSLYSDISEESEDGDGQENMVESEVGVDGAENGRVECSTNTEKMMTRDVEVQCCYVR</sequence>
<protein>
    <submittedName>
        <fullName evidence="2">Uncharacterized protein</fullName>
    </submittedName>
</protein>
<organism evidence="2 3">
    <name type="scientific">Patella caerulea</name>
    <name type="common">Rayed Mediterranean limpet</name>
    <dbReference type="NCBI Taxonomy" id="87958"/>
    <lineage>
        <taxon>Eukaryota</taxon>
        <taxon>Metazoa</taxon>
        <taxon>Spiralia</taxon>
        <taxon>Lophotrochozoa</taxon>
        <taxon>Mollusca</taxon>
        <taxon>Gastropoda</taxon>
        <taxon>Patellogastropoda</taxon>
        <taxon>Patelloidea</taxon>
        <taxon>Patellidae</taxon>
        <taxon>Patella</taxon>
    </lineage>
</organism>
<evidence type="ECO:0000256" key="1">
    <source>
        <dbReference type="SAM" id="MobiDB-lite"/>
    </source>
</evidence>
<name>A0AAN8J826_PATCE</name>
<proteinExistence type="predicted"/>
<evidence type="ECO:0000313" key="2">
    <source>
        <dbReference type="EMBL" id="KAK6171892.1"/>
    </source>
</evidence>
<comment type="caution">
    <text evidence="2">The sequence shown here is derived from an EMBL/GenBank/DDBJ whole genome shotgun (WGS) entry which is preliminary data.</text>
</comment>
<dbReference type="Proteomes" id="UP001347796">
    <property type="component" value="Unassembled WGS sequence"/>
</dbReference>
<feature type="region of interest" description="Disordered" evidence="1">
    <location>
        <begin position="99"/>
        <end position="191"/>
    </location>
</feature>